<reference evidence="4 5" key="1">
    <citation type="submission" date="2019-03" db="EMBL/GenBank/DDBJ databases">
        <title>Deep subsurface shale carbon reservoir microbial communities from Ohio and West Virginia, USA.</title>
        <authorList>
            <person name="Wrighton K."/>
        </authorList>
    </citation>
    <scope>NUCLEOTIDE SEQUENCE [LARGE SCALE GENOMIC DNA]</scope>
    <source>
        <strain evidence="4 5">UTICA-S4D12</strain>
    </source>
</reference>
<dbReference type="PROSITE" id="PS50045">
    <property type="entry name" value="SIGMA54_INTERACT_4"/>
    <property type="match status" value="1"/>
</dbReference>
<dbReference type="Pfam" id="PF00158">
    <property type="entry name" value="Sigma54_activat"/>
    <property type="match status" value="1"/>
</dbReference>
<dbReference type="Gene3D" id="3.40.50.300">
    <property type="entry name" value="P-loop containing nucleotide triphosphate hydrolases"/>
    <property type="match status" value="1"/>
</dbReference>
<dbReference type="PANTHER" id="PTHR32071">
    <property type="entry name" value="TRANSCRIPTIONAL REGULATORY PROTEIN"/>
    <property type="match status" value="1"/>
</dbReference>
<gene>
    <name evidence="4" type="ORF">BY453_14510</name>
</gene>
<accession>A0A4R7DU93</accession>
<proteinExistence type="predicted"/>
<dbReference type="InterPro" id="IPR027417">
    <property type="entry name" value="P-loop_NTPase"/>
</dbReference>
<dbReference type="Proteomes" id="UP000295758">
    <property type="component" value="Unassembled WGS sequence"/>
</dbReference>
<name>A0A4R7DU93_9FIRM</name>
<keyword evidence="2" id="KW-0067">ATP-binding</keyword>
<feature type="domain" description="Sigma-54 factor interaction" evidence="3">
    <location>
        <begin position="1"/>
        <end position="71"/>
    </location>
</feature>
<evidence type="ECO:0000259" key="3">
    <source>
        <dbReference type="PROSITE" id="PS50045"/>
    </source>
</evidence>
<keyword evidence="1" id="KW-0547">Nucleotide-binding</keyword>
<sequence length="71" mass="7726">MLIAAAEIFGATKGSFTGATNKSGFIEEANGGILFLDEAHALKNYQNLLLKVVEEQKVRKIGGKKIFQLML</sequence>
<dbReference type="AlphaFoldDB" id="A0A4R7DU93"/>
<organism evidence="4 5">
    <name type="scientific">Halanaerobium congolense</name>
    <dbReference type="NCBI Taxonomy" id="54121"/>
    <lineage>
        <taxon>Bacteria</taxon>
        <taxon>Bacillati</taxon>
        <taxon>Bacillota</taxon>
        <taxon>Clostridia</taxon>
        <taxon>Halanaerobiales</taxon>
        <taxon>Halanaerobiaceae</taxon>
        <taxon>Halanaerobium</taxon>
    </lineage>
</organism>
<evidence type="ECO:0000256" key="1">
    <source>
        <dbReference type="ARBA" id="ARBA00022741"/>
    </source>
</evidence>
<evidence type="ECO:0000313" key="4">
    <source>
        <dbReference type="EMBL" id="TDS25803.1"/>
    </source>
</evidence>
<dbReference type="GO" id="GO:0006355">
    <property type="term" value="P:regulation of DNA-templated transcription"/>
    <property type="evidence" value="ECO:0007669"/>
    <property type="project" value="InterPro"/>
</dbReference>
<evidence type="ECO:0000256" key="2">
    <source>
        <dbReference type="ARBA" id="ARBA00022840"/>
    </source>
</evidence>
<protein>
    <submittedName>
        <fullName evidence="4">Sigma-54 interacting transcriptional regulator</fullName>
    </submittedName>
</protein>
<evidence type="ECO:0000313" key="5">
    <source>
        <dbReference type="Proteomes" id="UP000295758"/>
    </source>
</evidence>
<dbReference type="GO" id="GO:0005524">
    <property type="term" value="F:ATP binding"/>
    <property type="evidence" value="ECO:0007669"/>
    <property type="project" value="UniProtKB-KW"/>
</dbReference>
<dbReference type="SUPFAM" id="SSF52540">
    <property type="entry name" value="P-loop containing nucleoside triphosphate hydrolases"/>
    <property type="match status" value="1"/>
</dbReference>
<comment type="caution">
    <text evidence="4">The sequence shown here is derived from an EMBL/GenBank/DDBJ whole genome shotgun (WGS) entry which is preliminary data.</text>
</comment>
<dbReference type="EMBL" id="SOAA01000045">
    <property type="protein sequence ID" value="TDS25803.1"/>
    <property type="molecule type" value="Genomic_DNA"/>
</dbReference>
<dbReference type="InterPro" id="IPR002078">
    <property type="entry name" value="Sigma_54_int"/>
</dbReference>